<keyword evidence="1" id="KW-1133">Transmembrane helix</keyword>
<comment type="caution">
    <text evidence="2">The sequence shown here is derived from an EMBL/GenBank/DDBJ whole genome shotgun (WGS) entry which is preliminary data.</text>
</comment>
<feature type="transmembrane region" description="Helical" evidence="1">
    <location>
        <begin position="42"/>
        <end position="66"/>
    </location>
</feature>
<keyword evidence="1" id="KW-0472">Membrane</keyword>
<accession>A0ABV5FGR4</accession>
<evidence type="ECO:0000313" key="2">
    <source>
        <dbReference type="EMBL" id="MFB9062738.1"/>
    </source>
</evidence>
<dbReference type="RefSeq" id="WP_290265117.1">
    <property type="nucleotide sequence ID" value="NZ_JAUFQQ010000003.1"/>
</dbReference>
<dbReference type="EMBL" id="JBHMEX010000007">
    <property type="protein sequence ID" value="MFB9062738.1"/>
    <property type="molecule type" value="Genomic_DNA"/>
</dbReference>
<evidence type="ECO:0000256" key="1">
    <source>
        <dbReference type="SAM" id="Phobius"/>
    </source>
</evidence>
<keyword evidence="3" id="KW-1185">Reference proteome</keyword>
<sequence length="102" mass="11806">MKDSINEEKFEGRSSTELAIGCFIIGTILFLLFLILKTNYIILLFGFLFVVFAIFLNALVFLHLAYSYFMLPNQREYIGRKILILLSNIPIALLYYSMVPNI</sequence>
<name>A0ABV5FGR4_9FLAO</name>
<feature type="transmembrane region" description="Helical" evidence="1">
    <location>
        <begin position="78"/>
        <end position="98"/>
    </location>
</feature>
<gene>
    <name evidence="2" type="ORF">ACFFUQ_01815</name>
</gene>
<keyword evidence="1" id="KW-0812">Transmembrane</keyword>
<protein>
    <submittedName>
        <fullName evidence="2">Uncharacterized protein</fullName>
    </submittedName>
</protein>
<organism evidence="2 3">
    <name type="scientific">Flavobacterium branchiarum</name>
    <dbReference type="NCBI Taxonomy" id="1114870"/>
    <lineage>
        <taxon>Bacteria</taxon>
        <taxon>Pseudomonadati</taxon>
        <taxon>Bacteroidota</taxon>
        <taxon>Flavobacteriia</taxon>
        <taxon>Flavobacteriales</taxon>
        <taxon>Flavobacteriaceae</taxon>
        <taxon>Flavobacterium</taxon>
    </lineage>
</organism>
<proteinExistence type="predicted"/>
<dbReference type="Proteomes" id="UP001589589">
    <property type="component" value="Unassembled WGS sequence"/>
</dbReference>
<feature type="transmembrane region" description="Helical" evidence="1">
    <location>
        <begin position="18"/>
        <end position="36"/>
    </location>
</feature>
<reference evidence="2 3" key="1">
    <citation type="submission" date="2024-09" db="EMBL/GenBank/DDBJ databases">
        <authorList>
            <person name="Sun Q."/>
            <person name="Mori K."/>
        </authorList>
    </citation>
    <scope>NUCLEOTIDE SEQUENCE [LARGE SCALE GENOMIC DNA]</scope>
    <source>
        <strain evidence="2 3">CECT 7908</strain>
    </source>
</reference>
<evidence type="ECO:0000313" key="3">
    <source>
        <dbReference type="Proteomes" id="UP001589589"/>
    </source>
</evidence>